<sequence length="169" mass="18266">MSSEGASQGEQILEAARRNNVELLEELRASIQEPAAIATLINESRDIMGNTALHLAAHNGNFEVLDTILDQEGVEVDPVNNLDKETPLHLAVKYSFEEPEHGTYIIETLIDAGADSRIKNNGGMQPIDLVRGDNEALRDILESAEYAHDAGIAQEGIEEAGSGSESDDE</sequence>
<evidence type="ECO:0000256" key="1">
    <source>
        <dbReference type="ARBA" id="ARBA00022737"/>
    </source>
</evidence>
<organism evidence="6 7">
    <name type="scientific">Babjeviella inositovora NRRL Y-12698</name>
    <dbReference type="NCBI Taxonomy" id="984486"/>
    <lineage>
        <taxon>Eukaryota</taxon>
        <taxon>Fungi</taxon>
        <taxon>Dikarya</taxon>
        <taxon>Ascomycota</taxon>
        <taxon>Saccharomycotina</taxon>
        <taxon>Pichiomycetes</taxon>
        <taxon>Serinales incertae sedis</taxon>
        <taxon>Babjeviella</taxon>
    </lineage>
</organism>
<dbReference type="GeneID" id="30145413"/>
<dbReference type="EMBL" id="KV454426">
    <property type="protein sequence ID" value="ODQ82755.1"/>
    <property type="molecule type" value="Genomic_DNA"/>
</dbReference>
<dbReference type="GO" id="GO:0003723">
    <property type="term" value="F:RNA binding"/>
    <property type="evidence" value="ECO:0007669"/>
    <property type="project" value="TreeGrafter"/>
</dbReference>
<dbReference type="Gene3D" id="1.25.40.20">
    <property type="entry name" value="Ankyrin repeat-containing domain"/>
    <property type="match status" value="1"/>
</dbReference>
<proteinExistence type="predicted"/>
<dbReference type="GO" id="GO:0006396">
    <property type="term" value="P:RNA processing"/>
    <property type="evidence" value="ECO:0007669"/>
    <property type="project" value="TreeGrafter"/>
</dbReference>
<keyword evidence="1" id="KW-0677">Repeat</keyword>
<protein>
    <submittedName>
        <fullName evidence="6">Uncharacterized protein</fullName>
    </submittedName>
</protein>
<evidence type="ECO:0000256" key="4">
    <source>
        <dbReference type="SAM" id="Coils"/>
    </source>
</evidence>
<dbReference type="SUPFAM" id="SSF48403">
    <property type="entry name" value="Ankyrin repeat"/>
    <property type="match status" value="1"/>
</dbReference>
<dbReference type="PANTHER" id="PTHR24141">
    <property type="entry name" value="2-5A-DEPENDENT RIBONUCLEASE"/>
    <property type="match status" value="1"/>
</dbReference>
<dbReference type="Pfam" id="PF12796">
    <property type="entry name" value="Ank_2"/>
    <property type="match status" value="1"/>
</dbReference>
<keyword evidence="7" id="KW-1185">Reference proteome</keyword>
<feature type="coiled-coil region" evidence="4">
    <location>
        <begin position="6"/>
        <end position="33"/>
    </location>
</feature>
<dbReference type="STRING" id="984486.A0A1E3QYR5"/>
<dbReference type="PROSITE" id="PS50088">
    <property type="entry name" value="ANK_REPEAT"/>
    <property type="match status" value="2"/>
</dbReference>
<evidence type="ECO:0000313" key="7">
    <source>
        <dbReference type="Proteomes" id="UP000094336"/>
    </source>
</evidence>
<evidence type="ECO:0000256" key="5">
    <source>
        <dbReference type="SAM" id="MobiDB-lite"/>
    </source>
</evidence>
<feature type="region of interest" description="Disordered" evidence="5">
    <location>
        <begin position="148"/>
        <end position="169"/>
    </location>
</feature>
<dbReference type="GO" id="GO:0004540">
    <property type="term" value="F:RNA nuclease activity"/>
    <property type="evidence" value="ECO:0007669"/>
    <property type="project" value="TreeGrafter"/>
</dbReference>
<gene>
    <name evidence="6" type="ORF">BABINDRAFT_159270</name>
</gene>
<dbReference type="SMART" id="SM00248">
    <property type="entry name" value="ANK"/>
    <property type="match status" value="2"/>
</dbReference>
<dbReference type="RefSeq" id="XP_018988083.1">
    <property type="nucleotide sequence ID" value="XM_019127560.1"/>
</dbReference>
<keyword evidence="4" id="KW-0175">Coiled coil</keyword>
<evidence type="ECO:0000256" key="2">
    <source>
        <dbReference type="ARBA" id="ARBA00023043"/>
    </source>
</evidence>
<dbReference type="PRINTS" id="PR01415">
    <property type="entry name" value="ANKYRIN"/>
</dbReference>
<dbReference type="InterPro" id="IPR036770">
    <property type="entry name" value="Ankyrin_rpt-contain_sf"/>
</dbReference>
<dbReference type="PROSITE" id="PS50297">
    <property type="entry name" value="ANK_REP_REGION"/>
    <property type="match status" value="2"/>
</dbReference>
<dbReference type="GO" id="GO:0005737">
    <property type="term" value="C:cytoplasm"/>
    <property type="evidence" value="ECO:0007669"/>
    <property type="project" value="EnsemblFungi"/>
</dbReference>
<dbReference type="AlphaFoldDB" id="A0A1E3QYR5"/>
<dbReference type="PANTHER" id="PTHR24141:SF1">
    <property type="entry name" value="2-5A-DEPENDENT RIBONUCLEASE"/>
    <property type="match status" value="1"/>
</dbReference>
<dbReference type="InterPro" id="IPR002110">
    <property type="entry name" value="Ankyrin_rpt"/>
</dbReference>
<evidence type="ECO:0000313" key="6">
    <source>
        <dbReference type="EMBL" id="ODQ82755.1"/>
    </source>
</evidence>
<accession>A0A1E3QYR5</accession>
<dbReference type="OrthoDB" id="9995210at2759"/>
<name>A0A1E3QYR5_9ASCO</name>
<feature type="repeat" description="ANK" evidence="3">
    <location>
        <begin position="48"/>
        <end position="81"/>
    </location>
</feature>
<keyword evidence="2 3" id="KW-0040">ANK repeat</keyword>
<evidence type="ECO:0000256" key="3">
    <source>
        <dbReference type="PROSITE-ProRule" id="PRU00023"/>
    </source>
</evidence>
<reference evidence="7" key="1">
    <citation type="submission" date="2016-05" db="EMBL/GenBank/DDBJ databases">
        <title>Comparative genomics of biotechnologically important yeasts.</title>
        <authorList>
            <consortium name="DOE Joint Genome Institute"/>
            <person name="Riley R."/>
            <person name="Haridas S."/>
            <person name="Wolfe K.H."/>
            <person name="Lopes M.R."/>
            <person name="Hittinger C.T."/>
            <person name="Goker M."/>
            <person name="Salamov A."/>
            <person name="Wisecaver J."/>
            <person name="Long T.M."/>
            <person name="Aerts A.L."/>
            <person name="Barry K."/>
            <person name="Choi C."/>
            <person name="Clum A."/>
            <person name="Coughlan A.Y."/>
            <person name="Deshpande S."/>
            <person name="Douglass A.P."/>
            <person name="Hanson S.J."/>
            <person name="Klenk H.-P."/>
            <person name="Labutti K."/>
            <person name="Lapidus A."/>
            <person name="Lindquist E."/>
            <person name="Lipzen A."/>
            <person name="Meier-Kolthoff J.P."/>
            <person name="Ohm R.A."/>
            <person name="Otillar R.P."/>
            <person name="Pangilinan J."/>
            <person name="Peng Y."/>
            <person name="Rokas A."/>
            <person name="Rosa C.A."/>
            <person name="Scheuner C."/>
            <person name="Sibirny A.A."/>
            <person name="Slot J.C."/>
            <person name="Stielow J.B."/>
            <person name="Sun H."/>
            <person name="Kurtzman C.P."/>
            <person name="Blackwell M."/>
            <person name="Grigoriev I.V."/>
            <person name="Jeffries T.W."/>
        </authorList>
    </citation>
    <scope>NUCLEOTIDE SEQUENCE [LARGE SCALE GENOMIC DNA]</scope>
    <source>
        <strain evidence="7">NRRL Y-12698</strain>
    </source>
</reference>
<feature type="repeat" description="ANK" evidence="3">
    <location>
        <begin position="83"/>
        <end position="121"/>
    </location>
</feature>
<dbReference type="Proteomes" id="UP000094336">
    <property type="component" value="Unassembled WGS sequence"/>
</dbReference>
<feature type="compositionally biased region" description="Low complexity" evidence="5">
    <location>
        <begin position="149"/>
        <end position="169"/>
    </location>
</feature>